<keyword evidence="1" id="KW-0812">Transmembrane</keyword>
<organism evidence="2 3">
    <name type="scientific">Exiguobacterium acetylicum</name>
    <name type="common">Brevibacterium acetylicum</name>
    <dbReference type="NCBI Taxonomy" id="41170"/>
    <lineage>
        <taxon>Bacteria</taxon>
        <taxon>Bacillati</taxon>
        <taxon>Bacillota</taxon>
        <taxon>Bacilli</taxon>
        <taxon>Bacillales</taxon>
        <taxon>Bacillales Family XII. Incertae Sedis</taxon>
        <taxon>Exiguobacterium</taxon>
    </lineage>
</organism>
<accession>A0ABX8GDT9</accession>
<dbReference type="RefSeq" id="WP_069940593.1">
    <property type="nucleotide sequence ID" value="NZ_CP075897.1"/>
</dbReference>
<evidence type="ECO:0000313" key="3">
    <source>
        <dbReference type="Proteomes" id="UP000679498"/>
    </source>
</evidence>
<proteinExistence type="predicted"/>
<keyword evidence="3" id="KW-1185">Reference proteome</keyword>
<feature type="transmembrane region" description="Helical" evidence="1">
    <location>
        <begin position="7"/>
        <end position="25"/>
    </location>
</feature>
<evidence type="ECO:0000313" key="2">
    <source>
        <dbReference type="EMBL" id="QWB31516.1"/>
    </source>
</evidence>
<dbReference type="GeneID" id="88811553"/>
<reference evidence="2 3" key="1">
    <citation type="submission" date="2021-05" db="EMBL/GenBank/DDBJ databases">
        <title>Biocontrol using Exiguobacterium acetylicum SI17 against litchi downy blight caused by Peronophythora litchii.</title>
        <authorList>
            <person name="Zheng L."/>
        </authorList>
    </citation>
    <scope>NUCLEOTIDE SEQUENCE [LARGE SCALE GENOMIC DNA]</scope>
    <source>
        <strain evidence="2 3">SI17</strain>
    </source>
</reference>
<sequence length="82" mass="9899">MKNEFEFMTTAEAILFVSSFFMWLYIGRHFVMITTFDDLFLTQSWWLLLPVITFILFLRSFVVRRLILHHSQADEDDMSRNA</sequence>
<name>A0ABX8GDT9_EXIAC</name>
<keyword evidence="1" id="KW-0472">Membrane</keyword>
<protein>
    <submittedName>
        <fullName evidence="2">Uncharacterized protein</fullName>
    </submittedName>
</protein>
<keyword evidence="1" id="KW-1133">Transmembrane helix</keyword>
<dbReference type="Proteomes" id="UP000679498">
    <property type="component" value="Chromosome"/>
</dbReference>
<gene>
    <name evidence="2" type="ORF">KKI46_07700</name>
</gene>
<dbReference type="EMBL" id="CP075897">
    <property type="protein sequence ID" value="QWB31516.1"/>
    <property type="molecule type" value="Genomic_DNA"/>
</dbReference>
<evidence type="ECO:0000256" key="1">
    <source>
        <dbReference type="SAM" id="Phobius"/>
    </source>
</evidence>
<feature type="transmembrane region" description="Helical" evidence="1">
    <location>
        <begin position="45"/>
        <end position="62"/>
    </location>
</feature>